<accession>A0ABM9B0D6</accession>
<sequence length="617" mass="70793">MPFTAFFRLLLLLCTCGPALLFAQSDRWQQAVKYEMDIDFDAAAHQYAGVQRLTYFNNSPDTLDRVFYHLYFNAFQPGSQMDLRNLNLPDADERVSDRISKLTEEEIGYLRVNSLEREGGTLGFEEVGTVLEVRLDQPILPGDSTVFTMNWVAQVPLQVRRSGRDNAEGIDFSMAQWYPKMAEYDYQGWHANPYIGREFYGVWGDYDVTINIDSKYVVAATGYLQNPEQIGYGYAPDPAAARPATLSYHYLAPNVHDFVWAADPDYTHDTLRRADGTTLHFFYQAGEATSENWQALPPIMDAAFAYINAHFGPYPYAQYSFIQGGDGGMEYPMATLITGERNMNSLVGVSVHELMHTWYQMLMGTNESLYAWMDEGFTSWASNEVMNHLRAEGLVAGEVVDNPHRRTYESLRGFRGTGMQEALTTHSDHFATNSAYSVASYVNGAVFLEQLRYIIGEEAFAQTMKRYYTDWRFKHPNPNDFIRIAEKSSGLELDWYREYWVHTVHYPDYAVADVEDVDSSGTTRIDLQRVGRMPMPLEVTVTLKDSTEHYYYIAPEILRGEKPQPAYAEQWTVLPDWGWTNPNYSFTLEIDKQTIESVRLNARGRMYDDNVDNDSWD</sequence>
<feature type="chain" id="PRO_5047316356" description="Peptidase M1 membrane alanine aminopeptidase domain-containing protein" evidence="1">
    <location>
        <begin position="24"/>
        <end position="617"/>
    </location>
</feature>
<dbReference type="SUPFAM" id="SSF55486">
    <property type="entry name" value="Metalloproteases ('zincins'), catalytic domain"/>
    <property type="match status" value="1"/>
</dbReference>
<evidence type="ECO:0000256" key="1">
    <source>
        <dbReference type="SAM" id="SignalP"/>
    </source>
</evidence>
<evidence type="ECO:0000313" key="4">
    <source>
        <dbReference type="Proteomes" id="UP000837803"/>
    </source>
</evidence>
<keyword evidence="1" id="KW-0732">Signal</keyword>
<dbReference type="PANTHER" id="PTHR45726">
    <property type="entry name" value="LEUKOTRIENE A-4 HYDROLASE"/>
    <property type="match status" value="1"/>
</dbReference>
<dbReference type="Gene3D" id="1.10.390.10">
    <property type="entry name" value="Neutral Protease Domain 2"/>
    <property type="match status" value="1"/>
</dbReference>
<name>A0ABM9B0D6_9BACT</name>
<dbReference type="Pfam" id="PF01433">
    <property type="entry name" value="Peptidase_M1"/>
    <property type="match status" value="1"/>
</dbReference>
<dbReference type="InterPro" id="IPR027268">
    <property type="entry name" value="Peptidase_M4/M1_CTD_sf"/>
</dbReference>
<dbReference type="InterPro" id="IPR014782">
    <property type="entry name" value="Peptidase_M1_dom"/>
</dbReference>
<dbReference type="PANTHER" id="PTHR45726:SF3">
    <property type="entry name" value="LEUKOTRIENE A-4 HYDROLASE"/>
    <property type="match status" value="1"/>
</dbReference>
<feature type="domain" description="Peptidase M1 membrane alanine aminopeptidase" evidence="2">
    <location>
        <begin position="340"/>
        <end position="500"/>
    </location>
</feature>
<proteinExistence type="predicted"/>
<protein>
    <recommendedName>
        <fullName evidence="2">Peptidase M1 membrane alanine aminopeptidase domain-containing protein</fullName>
    </recommendedName>
</protein>
<gene>
    <name evidence="3" type="ORF">LEM8419_01645</name>
</gene>
<dbReference type="CDD" id="cd09604">
    <property type="entry name" value="M1_APN_like"/>
    <property type="match status" value="1"/>
</dbReference>
<dbReference type="EMBL" id="CAKLPZ010000001">
    <property type="protein sequence ID" value="CAH1000492.1"/>
    <property type="molecule type" value="Genomic_DNA"/>
</dbReference>
<dbReference type="Proteomes" id="UP000837803">
    <property type="component" value="Unassembled WGS sequence"/>
</dbReference>
<comment type="caution">
    <text evidence="3">The sequence shown here is derived from an EMBL/GenBank/DDBJ whole genome shotgun (WGS) entry which is preliminary data.</text>
</comment>
<evidence type="ECO:0000259" key="2">
    <source>
        <dbReference type="Pfam" id="PF01433"/>
    </source>
</evidence>
<keyword evidence="4" id="KW-1185">Reference proteome</keyword>
<dbReference type="InterPro" id="IPR034015">
    <property type="entry name" value="M1_LTA4H"/>
</dbReference>
<organism evidence="3 4">
    <name type="scientific">Neolewinella maritima</name>
    <dbReference type="NCBI Taxonomy" id="1383882"/>
    <lineage>
        <taxon>Bacteria</taxon>
        <taxon>Pseudomonadati</taxon>
        <taxon>Bacteroidota</taxon>
        <taxon>Saprospiria</taxon>
        <taxon>Saprospirales</taxon>
        <taxon>Lewinellaceae</taxon>
        <taxon>Neolewinella</taxon>
    </lineage>
</organism>
<evidence type="ECO:0000313" key="3">
    <source>
        <dbReference type="EMBL" id="CAH1000492.1"/>
    </source>
</evidence>
<feature type="signal peptide" evidence="1">
    <location>
        <begin position="1"/>
        <end position="23"/>
    </location>
</feature>
<dbReference type="RefSeq" id="WP_238750542.1">
    <property type="nucleotide sequence ID" value="NZ_CAKLPZ010000001.1"/>
</dbReference>
<reference evidence="3" key="1">
    <citation type="submission" date="2021-12" db="EMBL/GenBank/DDBJ databases">
        <authorList>
            <person name="Rodrigo-Torres L."/>
            <person name="Arahal R. D."/>
            <person name="Lucena T."/>
        </authorList>
    </citation>
    <scope>NUCLEOTIDE SEQUENCE</scope>
    <source>
        <strain evidence="3">CECT 8419</strain>
    </source>
</reference>